<dbReference type="AlphaFoldDB" id="A0A0A9CWK7"/>
<name>A0A0A9CWK7_ARUDO</name>
<organism evidence="1">
    <name type="scientific">Arundo donax</name>
    <name type="common">Giant reed</name>
    <name type="synonym">Donax arundinaceus</name>
    <dbReference type="NCBI Taxonomy" id="35708"/>
    <lineage>
        <taxon>Eukaryota</taxon>
        <taxon>Viridiplantae</taxon>
        <taxon>Streptophyta</taxon>
        <taxon>Embryophyta</taxon>
        <taxon>Tracheophyta</taxon>
        <taxon>Spermatophyta</taxon>
        <taxon>Magnoliopsida</taxon>
        <taxon>Liliopsida</taxon>
        <taxon>Poales</taxon>
        <taxon>Poaceae</taxon>
        <taxon>PACMAD clade</taxon>
        <taxon>Arundinoideae</taxon>
        <taxon>Arundineae</taxon>
        <taxon>Arundo</taxon>
    </lineage>
</organism>
<proteinExistence type="predicted"/>
<reference evidence="1" key="2">
    <citation type="journal article" date="2015" name="Data Brief">
        <title>Shoot transcriptome of the giant reed, Arundo donax.</title>
        <authorList>
            <person name="Barrero R.A."/>
            <person name="Guerrero F.D."/>
            <person name="Moolhuijzen P."/>
            <person name="Goolsby J.A."/>
            <person name="Tidwell J."/>
            <person name="Bellgard S.E."/>
            <person name="Bellgard M.I."/>
        </authorList>
    </citation>
    <scope>NUCLEOTIDE SEQUENCE</scope>
    <source>
        <tissue evidence="1">Shoot tissue taken approximately 20 cm above the soil surface</tissue>
    </source>
</reference>
<reference evidence="1" key="1">
    <citation type="submission" date="2014-09" db="EMBL/GenBank/DDBJ databases">
        <authorList>
            <person name="Magalhaes I.L.F."/>
            <person name="Oliveira U."/>
            <person name="Santos F.R."/>
            <person name="Vidigal T.H.D.A."/>
            <person name="Brescovit A.D."/>
            <person name="Santos A.J."/>
        </authorList>
    </citation>
    <scope>NUCLEOTIDE SEQUENCE</scope>
    <source>
        <tissue evidence="1">Shoot tissue taken approximately 20 cm above the soil surface</tissue>
    </source>
</reference>
<sequence length="82" mass="10031">MNWLLLKKHFIRSCINYFLMRLFLLQLILPYRRYEADQVSSIYCFWDFFFGFRNHVSGTEKVLEIRLTRMDITSSLLSSFHL</sequence>
<accession>A0A0A9CWK7</accession>
<protein>
    <submittedName>
        <fullName evidence="1">Uncharacterized protein</fullName>
    </submittedName>
</protein>
<dbReference type="EMBL" id="GBRH01222013">
    <property type="protein sequence ID" value="JAD75882.1"/>
    <property type="molecule type" value="Transcribed_RNA"/>
</dbReference>
<evidence type="ECO:0000313" key="1">
    <source>
        <dbReference type="EMBL" id="JAD75882.1"/>
    </source>
</evidence>